<dbReference type="PANTHER" id="PTHR33270:SF18">
    <property type="entry name" value="OS02G0324700 PROTEIN"/>
    <property type="match status" value="1"/>
</dbReference>
<reference evidence="2 3" key="1">
    <citation type="submission" date="2019-06" db="EMBL/GenBank/DDBJ databases">
        <title>A chromosomal-level reference genome of Carpinus fangiana (Coryloideae, Betulaceae).</title>
        <authorList>
            <person name="Yang X."/>
            <person name="Wang Z."/>
            <person name="Zhang L."/>
            <person name="Hao G."/>
            <person name="Liu J."/>
            <person name="Yang Y."/>
        </authorList>
    </citation>
    <scope>NUCLEOTIDE SEQUENCE [LARGE SCALE GENOMIC DNA]</scope>
    <source>
        <strain evidence="2">Cfa_2016G</strain>
        <tissue evidence="2">Leaf</tissue>
    </source>
</reference>
<dbReference type="Proteomes" id="UP000327013">
    <property type="component" value="Chromosome 6"/>
</dbReference>
<evidence type="ECO:0000313" key="3">
    <source>
        <dbReference type="Proteomes" id="UP000327013"/>
    </source>
</evidence>
<evidence type="ECO:0000259" key="1">
    <source>
        <dbReference type="Pfam" id="PF23156"/>
    </source>
</evidence>
<dbReference type="AlphaFoldDB" id="A0A5N6RBC9"/>
<gene>
    <name evidence="2" type="ORF">FH972_014975</name>
</gene>
<dbReference type="PANTHER" id="PTHR33270">
    <property type="entry name" value="BNAC05G50380D PROTEIN"/>
    <property type="match status" value="1"/>
</dbReference>
<dbReference type="InterPro" id="IPR055482">
    <property type="entry name" value="DUF7054"/>
</dbReference>
<accession>A0A5N6RBC9</accession>
<proteinExistence type="predicted"/>
<organism evidence="2 3">
    <name type="scientific">Carpinus fangiana</name>
    <dbReference type="NCBI Taxonomy" id="176857"/>
    <lineage>
        <taxon>Eukaryota</taxon>
        <taxon>Viridiplantae</taxon>
        <taxon>Streptophyta</taxon>
        <taxon>Embryophyta</taxon>
        <taxon>Tracheophyta</taxon>
        <taxon>Spermatophyta</taxon>
        <taxon>Magnoliopsida</taxon>
        <taxon>eudicotyledons</taxon>
        <taxon>Gunneridae</taxon>
        <taxon>Pentapetalae</taxon>
        <taxon>rosids</taxon>
        <taxon>fabids</taxon>
        <taxon>Fagales</taxon>
        <taxon>Betulaceae</taxon>
        <taxon>Carpinus</taxon>
    </lineage>
</organism>
<dbReference type="Pfam" id="PF23156">
    <property type="entry name" value="DUF7054"/>
    <property type="match status" value="1"/>
</dbReference>
<dbReference type="InterPro" id="IPR040358">
    <property type="entry name" value="At4g22758-like"/>
</dbReference>
<keyword evidence="3" id="KW-1185">Reference proteome</keyword>
<protein>
    <recommendedName>
        <fullName evidence="1">DUF7054 domain-containing protein</fullName>
    </recommendedName>
</protein>
<name>A0A5N6RBC9_9ROSI</name>
<dbReference type="EMBL" id="CM017326">
    <property type="protein sequence ID" value="KAE8076313.1"/>
    <property type="molecule type" value="Genomic_DNA"/>
</dbReference>
<sequence length="145" mass="15961">MLLYKPKKNQNAKGNRLLISITVMGSAGPIRFVVNEDELIAAVIDTTLKAYAREGRLPVLGSNLDDFFLYCPNVGLDALSPWDTIGSQGARNFMLCKKPQPVKLAAGGDDDDDDDRRSIPTMARKGNGSWRAWLNKSLNLKISSH</sequence>
<dbReference type="OrthoDB" id="1919859at2759"/>
<evidence type="ECO:0000313" key="2">
    <source>
        <dbReference type="EMBL" id="KAE8076313.1"/>
    </source>
</evidence>
<feature type="domain" description="DUF7054" evidence="1">
    <location>
        <begin position="14"/>
        <end position="96"/>
    </location>
</feature>